<sequence>MVFDQAKSQFGIAKRTDINYGDILTPNIAVQLPDIKGAKVQCLIIYRIIDGQDSGYN</sequence>
<accession>A0ABN7UDM5</accession>
<organism evidence="1 2">
    <name type="scientific">Gigaspora margarita</name>
    <dbReference type="NCBI Taxonomy" id="4874"/>
    <lineage>
        <taxon>Eukaryota</taxon>
        <taxon>Fungi</taxon>
        <taxon>Fungi incertae sedis</taxon>
        <taxon>Mucoromycota</taxon>
        <taxon>Glomeromycotina</taxon>
        <taxon>Glomeromycetes</taxon>
        <taxon>Diversisporales</taxon>
        <taxon>Gigasporaceae</taxon>
        <taxon>Gigaspora</taxon>
    </lineage>
</organism>
<dbReference type="EMBL" id="CAJVQB010002325">
    <property type="protein sequence ID" value="CAG8570465.1"/>
    <property type="molecule type" value="Genomic_DNA"/>
</dbReference>
<name>A0ABN7UDM5_GIGMA</name>
<comment type="caution">
    <text evidence="1">The sequence shown here is derived from an EMBL/GenBank/DDBJ whole genome shotgun (WGS) entry which is preliminary data.</text>
</comment>
<protein>
    <submittedName>
        <fullName evidence="1">12878_t:CDS:1</fullName>
    </submittedName>
</protein>
<dbReference type="Proteomes" id="UP000789901">
    <property type="component" value="Unassembled WGS sequence"/>
</dbReference>
<reference evidence="1 2" key="1">
    <citation type="submission" date="2021-06" db="EMBL/GenBank/DDBJ databases">
        <authorList>
            <person name="Kallberg Y."/>
            <person name="Tangrot J."/>
            <person name="Rosling A."/>
        </authorList>
    </citation>
    <scope>NUCLEOTIDE SEQUENCE [LARGE SCALE GENOMIC DNA]</scope>
    <source>
        <strain evidence="1 2">120-4 pot B 10/14</strain>
    </source>
</reference>
<gene>
    <name evidence="1" type="ORF">GMARGA_LOCUS5460</name>
</gene>
<feature type="non-terminal residue" evidence="1">
    <location>
        <position position="57"/>
    </location>
</feature>
<proteinExistence type="predicted"/>
<keyword evidence="2" id="KW-1185">Reference proteome</keyword>
<evidence type="ECO:0000313" key="1">
    <source>
        <dbReference type="EMBL" id="CAG8570465.1"/>
    </source>
</evidence>
<evidence type="ECO:0000313" key="2">
    <source>
        <dbReference type="Proteomes" id="UP000789901"/>
    </source>
</evidence>